<dbReference type="SUPFAM" id="SSF46458">
    <property type="entry name" value="Globin-like"/>
    <property type="match status" value="1"/>
</dbReference>
<dbReference type="GO" id="GO:0019825">
    <property type="term" value="F:oxygen binding"/>
    <property type="evidence" value="ECO:0007669"/>
    <property type="project" value="InterPro"/>
</dbReference>
<dbReference type="PRINTS" id="PR00611">
    <property type="entry name" value="ERYTHCRUORIN"/>
</dbReference>
<name>V5YMJ3_9DIPT</name>
<evidence type="ECO:0000256" key="5">
    <source>
        <dbReference type="ARBA" id="ARBA00023004"/>
    </source>
</evidence>
<dbReference type="PROSITE" id="PS01033">
    <property type="entry name" value="GLOBIN"/>
    <property type="match status" value="1"/>
</dbReference>
<dbReference type="PANTHER" id="PTHR47217">
    <property type="entry name" value="GLOBIN-LIKE PROTEIN"/>
    <property type="match status" value="1"/>
</dbReference>
<dbReference type="InterPro" id="IPR044399">
    <property type="entry name" value="Mb-like_M"/>
</dbReference>
<gene>
    <name evidence="9" type="primary">PnHb16</name>
</gene>
<feature type="signal peptide" evidence="7">
    <location>
        <begin position="1"/>
        <end position="15"/>
    </location>
</feature>
<dbReference type="Pfam" id="PF00042">
    <property type="entry name" value="Globin"/>
    <property type="match status" value="1"/>
</dbReference>
<evidence type="ECO:0000313" key="9">
    <source>
        <dbReference type="EMBL" id="BAO18444.1"/>
    </source>
</evidence>
<dbReference type="GO" id="GO:0005833">
    <property type="term" value="C:hemoglobin complex"/>
    <property type="evidence" value="ECO:0007669"/>
    <property type="project" value="InterPro"/>
</dbReference>
<dbReference type="GO" id="GO:0005344">
    <property type="term" value="F:oxygen carrier activity"/>
    <property type="evidence" value="ECO:0007669"/>
    <property type="project" value="UniProtKB-KW"/>
</dbReference>
<evidence type="ECO:0000259" key="8">
    <source>
        <dbReference type="PROSITE" id="PS01033"/>
    </source>
</evidence>
<keyword evidence="5" id="KW-0408">Iron</keyword>
<evidence type="ECO:0000256" key="7">
    <source>
        <dbReference type="SAM" id="SignalP"/>
    </source>
</evidence>
<evidence type="ECO:0000256" key="6">
    <source>
        <dbReference type="RuleBase" id="RU000356"/>
    </source>
</evidence>
<comment type="similarity">
    <text evidence="6">Belongs to the globin family.</text>
</comment>
<dbReference type="GO" id="GO:0020037">
    <property type="term" value="F:heme binding"/>
    <property type="evidence" value="ECO:0007669"/>
    <property type="project" value="InterPro"/>
</dbReference>
<dbReference type="InterPro" id="IPR012292">
    <property type="entry name" value="Globin/Proto"/>
</dbReference>
<evidence type="ECO:0000256" key="1">
    <source>
        <dbReference type="ARBA" id="ARBA00022448"/>
    </source>
</evidence>
<dbReference type="InterPro" id="IPR009050">
    <property type="entry name" value="Globin-like_sf"/>
</dbReference>
<evidence type="ECO:0000256" key="4">
    <source>
        <dbReference type="ARBA" id="ARBA00022723"/>
    </source>
</evidence>
<dbReference type="PANTHER" id="PTHR47217:SF1">
    <property type="entry name" value="GLOBIN-LIKE PROTEIN"/>
    <property type="match status" value="1"/>
</dbReference>
<sequence length="162" mass="18248">MKFLIVLAVATATVAFPLASEEAIEVQTAWNAVKDNQADMLYAVFKDYPEIQDKFPAFASQDLEAIKNSEAFTSHAKRIFGQLSSIFDQIGVDSNEEEIKASLERIGETHRNRNATKEDFGKFRNALTKYVASRVTWNENLAAAWNKTFDGIFEIIFSKLAE</sequence>
<dbReference type="AlphaFoldDB" id="V5YMJ3"/>
<proteinExistence type="evidence at transcript level"/>
<reference evidence="9" key="1">
    <citation type="submission" date="2013-11" db="EMBL/GenBank/DDBJ databases">
        <title>The genome of the anhydrobiotic midge reveals evolution of complete desiccation tolerance.</title>
        <authorList>
            <person name="Gusev O."/>
            <person name="Suetsugu Y."/>
            <person name="Cornette R."/>
            <person name="Kawashima T."/>
            <person name="Logacheva M."/>
            <person name="Kondrashov A."/>
            <person name="Penin A."/>
            <person name="Hatanaka R."/>
            <person name="Kikuta S."/>
            <person name="Shimura S."/>
            <person name="Katayose Y."/>
            <person name="Matsumoto T."/>
            <person name="Shagimardanova E."/>
            <person name="Alexeev D."/>
            <person name="Govorun V."/>
            <person name="Wisecaver J."/>
            <person name="Mikheyev A."/>
            <person name="Koyanagi R."/>
            <person name="Nishiyama T."/>
            <person name="Shigenobu S."/>
            <person name="Shibata F.T."/>
            <person name="Galygina V."/>
            <person name="Hasebe M."/>
            <person name="Okuda T."/>
            <person name="Satoh N."/>
            <person name="Kikawada T."/>
        </authorList>
    </citation>
    <scope>NUCLEOTIDE SEQUENCE</scope>
</reference>
<feature type="chain" id="PRO_5013334313" evidence="7">
    <location>
        <begin position="16"/>
        <end position="162"/>
    </location>
</feature>
<organism evidence="9">
    <name type="scientific">Polypedilum nubifer</name>
    <dbReference type="NCBI Taxonomy" id="54969"/>
    <lineage>
        <taxon>Eukaryota</taxon>
        <taxon>Metazoa</taxon>
        <taxon>Ecdysozoa</taxon>
        <taxon>Arthropoda</taxon>
        <taxon>Hexapoda</taxon>
        <taxon>Insecta</taxon>
        <taxon>Pterygota</taxon>
        <taxon>Neoptera</taxon>
        <taxon>Endopterygota</taxon>
        <taxon>Diptera</taxon>
        <taxon>Nematocera</taxon>
        <taxon>Chironomoidea</taxon>
        <taxon>Chironomidae</taxon>
        <taxon>Chironominae</taxon>
        <taxon>Polypedilum</taxon>
        <taxon>Polypedilum</taxon>
    </lineage>
</organism>
<dbReference type="Gene3D" id="1.10.490.10">
    <property type="entry name" value="Globins"/>
    <property type="match status" value="1"/>
</dbReference>
<keyword evidence="7" id="KW-0732">Signal</keyword>
<accession>V5YMJ3</accession>
<dbReference type="CDD" id="cd01040">
    <property type="entry name" value="Mb-like"/>
    <property type="match status" value="1"/>
</dbReference>
<protein>
    <submittedName>
        <fullName evidence="9">Globin</fullName>
    </submittedName>
</protein>
<evidence type="ECO:0000256" key="2">
    <source>
        <dbReference type="ARBA" id="ARBA00022617"/>
    </source>
</evidence>
<dbReference type="InterPro" id="IPR002336">
    <property type="entry name" value="Erythrocruorin"/>
</dbReference>
<evidence type="ECO:0000256" key="3">
    <source>
        <dbReference type="ARBA" id="ARBA00022621"/>
    </source>
</evidence>
<dbReference type="GO" id="GO:0046872">
    <property type="term" value="F:metal ion binding"/>
    <property type="evidence" value="ECO:0007669"/>
    <property type="project" value="UniProtKB-KW"/>
</dbReference>
<keyword evidence="4" id="KW-0479">Metal-binding</keyword>
<feature type="domain" description="Globin" evidence="8">
    <location>
        <begin position="17"/>
        <end position="161"/>
    </location>
</feature>
<keyword evidence="2 6" id="KW-0349">Heme</keyword>
<keyword evidence="3 6" id="KW-0561">Oxygen transport</keyword>
<dbReference type="GO" id="GO:0005576">
    <property type="term" value="C:extracellular region"/>
    <property type="evidence" value="ECO:0007669"/>
    <property type="project" value="InterPro"/>
</dbReference>
<dbReference type="InterPro" id="IPR000971">
    <property type="entry name" value="Globin"/>
</dbReference>
<dbReference type="EMBL" id="AB872485">
    <property type="protein sequence ID" value="BAO18444.1"/>
    <property type="molecule type" value="mRNA"/>
</dbReference>
<keyword evidence="1 6" id="KW-0813">Transport</keyword>